<comment type="caution">
    <text evidence="3">The sequence shown here is derived from an EMBL/GenBank/DDBJ whole genome shotgun (WGS) entry which is preliminary data.</text>
</comment>
<dbReference type="Proteomes" id="UP001151760">
    <property type="component" value="Unassembled WGS sequence"/>
</dbReference>
<keyword evidence="2" id="KW-0812">Transmembrane</keyword>
<protein>
    <submittedName>
        <fullName evidence="3">Uncharacterized protein</fullName>
    </submittedName>
</protein>
<feature type="region of interest" description="Disordered" evidence="1">
    <location>
        <begin position="206"/>
        <end position="260"/>
    </location>
</feature>
<evidence type="ECO:0000256" key="1">
    <source>
        <dbReference type="SAM" id="MobiDB-lite"/>
    </source>
</evidence>
<reference evidence="3" key="1">
    <citation type="journal article" date="2022" name="Int. J. Mol. Sci.">
        <title>Draft Genome of Tanacetum Coccineum: Genomic Comparison of Closely Related Tanacetum-Family Plants.</title>
        <authorList>
            <person name="Yamashiro T."/>
            <person name="Shiraishi A."/>
            <person name="Nakayama K."/>
            <person name="Satake H."/>
        </authorList>
    </citation>
    <scope>NUCLEOTIDE SEQUENCE</scope>
</reference>
<feature type="compositionally biased region" description="Low complexity" evidence="1">
    <location>
        <begin position="238"/>
        <end position="248"/>
    </location>
</feature>
<dbReference type="EMBL" id="BQNB010010266">
    <property type="protein sequence ID" value="GJS74924.1"/>
    <property type="molecule type" value="Genomic_DNA"/>
</dbReference>
<reference evidence="3" key="2">
    <citation type="submission" date="2022-01" db="EMBL/GenBank/DDBJ databases">
        <authorList>
            <person name="Yamashiro T."/>
            <person name="Shiraishi A."/>
            <person name="Satake H."/>
            <person name="Nakayama K."/>
        </authorList>
    </citation>
    <scope>NUCLEOTIDE SEQUENCE</scope>
</reference>
<keyword evidence="2" id="KW-0472">Membrane</keyword>
<feature type="region of interest" description="Disordered" evidence="1">
    <location>
        <begin position="154"/>
        <end position="182"/>
    </location>
</feature>
<keyword evidence="2" id="KW-1133">Transmembrane helix</keyword>
<proteinExistence type="predicted"/>
<accession>A0ABQ4YB52</accession>
<name>A0ABQ4YB52_9ASTR</name>
<feature type="transmembrane region" description="Helical" evidence="2">
    <location>
        <begin position="20"/>
        <end position="39"/>
    </location>
</feature>
<organism evidence="3 4">
    <name type="scientific">Tanacetum coccineum</name>
    <dbReference type="NCBI Taxonomy" id="301880"/>
    <lineage>
        <taxon>Eukaryota</taxon>
        <taxon>Viridiplantae</taxon>
        <taxon>Streptophyta</taxon>
        <taxon>Embryophyta</taxon>
        <taxon>Tracheophyta</taxon>
        <taxon>Spermatophyta</taxon>
        <taxon>Magnoliopsida</taxon>
        <taxon>eudicotyledons</taxon>
        <taxon>Gunneridae</taxon>
        <taxon>Pentapetalae</taxon>
        <taxon>asterids</taxon>
        <taxon>campanulids</taxon>
        <taxon>Asterales</taxon>
        <taxon>Asteraceae</taxon>
        <taxon>Asteroideae</taxon>
        <taxon>Anthemideae</taxon>
        <taxon>Anthemidinae</taxon>
        <taxon>Tanacetum</taxon>
    </lineage>
</organism>
<gene>
    <name evidence="3" type="ORF">Tco_0724805</name>
</gene>
<evidence type="ECO:0000313" key="3">
    <source>
        <dbReference type="EMBL" id="GJS74924.1"/>
    </source>
</evidence>
<evidence type="ECO:0000313" key="4">
    <source>
        <dbReference type="Proteomes" id="UP001151760"/>
    </source>
</evidence>
<sequence length="423" mass="46742">MTSLVMTSRLKTRISSMHRLDVRQIIMAASAIFANLLILRMTVWITPSRDILFGDYPTVIFYSVVDSKTSTIAPVISSAAPVMYSLEHISPLPAISPFLCTDSSEAPDSSDGPLSQDPYVATITRWRSRVITRPSSSSEFPIAHVTAPPEIRRRSFPGLYAPDQAHSGSSTRDVPPRLCYPPRRAPRRSEAFHHWCAAPLSTLYPPTTSESSSGDSSERPLHSSSHSAGPSRKRCRSPVDSVPSSTPVMGSLAPTRADLLPPRKRFRDSYSSEASIEEDTEIDPIETEVDMELGIGDGDDVRDHVEIDPRDVRDDTEEYEANTSAGDTVEVGIDPMSAPIIEEEIVEPAGEDSSDSSGTRDGIVRSFEDMPIDLDDAVHDFYHHMSEVRIDRIVGIETIHRRLKADQLIARGQRVCMIERKTA</sequence>
<evidence type="ECO:0000256" key="2">
    <source>
        <dbReference type="SAM" id="Phobius"/>
    </source>
</evidence>
<keyword evidence="4" id="KW-1185">Reference proteome</keyword>